<dbReference type="InterPro" id="IPR016032">
    <property type="entry name" value="Sig_transdc_resp-reg_C-effctor"/>
</dbReference>
<dbReference type="GO" id="GO:0003677">
    <property type="term" value="F:DNA binding"/>
    <property type="evidence" value="ECO:0007669"/>
    <property type="project" value="UniProtKB-KW"/>
</dbReference>
<dbReference type="InterPro" id="IPR039420">
    <property type="entry name" value="WalR-like"/>
</dbReference>
<dbReference type="HOGENOM" id="CLU_000445_90_10_11"/>
<dbReference type="Gene3D" id="3.40.50.2300">
    <property type="match status" value="1"/>
</dbReference>
<accession>Z9JTD4</accession>
<dbReference type="Gene3D" id="1.10.10.10">
    <property type="entry name" value="Winged helix-like DNA-binding domain superfamily/Winged helix DNA-binding domain"/>
    <property type="match status" value="1"/>
</dbReference>
<evidence type="ECO:0000256" key="3">
    <source>
        <dbReference type="PROSITE-ProRule" id="PRU00169"/>
    </source>
</evidence>
<dbReference type="CDD" id="cd17535">
    <property type="entry name" value="REC_NarL-like"/>
    <property type="match status" value="1"/>
</dbReference>
<feature type="domain" description="Response regulatory" evidence="6">
    <location>
        <begin position="4"/>
        <end position="120"/>
    </location>
</feature>
<dbReference type="PRINTS" id="PR00038">
    <property type="entry name" value="HTHLUXR"/>
</dbReference>
<dbReference type="SMART" id="SM00421">
    <property type="entry name" value="HTH_LUXR"/>
    <property type="match status" value="1"/>
</dbReference>
<sequence length="272" mass="27282">MGIQVLICDDDPIVRDALAGYLRAAPEMEVDARAGTAEEALAALAEQVPDVVLMDLAMPGMGGIAGALEIRAAYPQVAVLLLTTFGTDDQVREALAAGAAGFLLKSASAASLVAAVQAAAAGAGVVITPEVAAALAGGRRPAPASSVHTGERPGTGEHGAAGDAEDAQEDRAGMPAAPTDAASAPTSPVDAGSGPGEAAALSLGLTDRELEVLHLLCRADTNTQIANQLVLSESTVKKHVTSLMAKLGCTSRLQIAVRAFELGLAEPPVPRS</sequence>
<dbReference type="InterPro" id="IPR036388">
    <property type="entry name" value="WH-like_DNA-bd_sf"/>
</dbReference>
<dbReference type="OrthoDB" id="9808843at2"/>
<proteinExistence type="predicted"/>
<evidence type="ECO:0000256" key="1">
    <source>
        <dbReference type="ARBA" id="ARBA00022553"/>
    </source>
</evidence>
<dbReference type="PROSITE" id="PS50043">
    <property type="entry name" value="HTH_LUXR_2"/>
    <property type="match status" value="1"/>
</dbReference>
<dbReference type="GO" id="GO:0006355">
    <property type="term" value="P:regulation of DNA-templated transcription"/>
    <property type="evidence" value="ECO:0007669"/>
    <property type="project" value="InterPro"/>
</dbReference>
<dbReference type="SMART" id="SM00448">
    <property type="entry name" value="REC"/>
    <property type="match status" value="1"/>
</dbReference>
<evidence type="ECO:0000256" key="4">
    <source>
        <dbReference type="SAM" id="MobiDB-lite"/>
    </source>
</evidence>
<dbReference type="PANTHER" id="PTHR43214">
    <property type="entry name" value="TWO-COMPONENT RESPONSE REGULATOR"/>
    <property type="match status" value="1"/>
</dbReference>
<protein>
    <submittedName>
        <fullName evidence="7">LuxR family transcriptional regulator</fullName>
    </submittedName>
</protein>
<name>Z9JTD4_9MICO</name>
<evidence type="ECO:0000259" key="6">
    <source>
        <dbReference type="PROSITE" id="PS50110"/>
    </source>
</evidence>
<dbReference type="eggNOG" id="COG2197">
    <property type="taxonomic scope" value="Bacteria"/>
</dbReference>
<dbReference type="AlphaFoldDB" id="Z9JTD4"/>
<dbReference type="RefSeq" id="WP_038372303.1">
    <property type="nucleotide sequence ID" value="NZ_KK069994.1"/>
</dbReference>
<evidence type="ECO:0000259" key="5">
    <source>
        <dbReference type="PROSITE" id="PS50043"/>
    </source>
</evidence>
<evidence type="ECO:0000313" key="8">
    <source>
        <dbReference type="Proteomes" id="UP000023067"/>
    </source>
</evidence>
<dbReference type="EMBL" id="JDYK01000009">
    <property type="protein sequence ID" value="EWS81041.1"/>
    <property type="molecule type" value="Genomic_DNA"/>
</dbReference>
<feature type="region of interest" description="Disordered" evidence="4">
    <location>
        <begin position="137"/>
        <end position="196"/>
    </location>
</feature>
<evidence type="ECO:0000313" key="7">
    <source>
        <dbReference type="EMBL" id="EWS81041.1"/>
    </source>
</evidence>
<dbReference type="InterPro" id="IPR001789">
    <property type="entry name" value="Sig_transdc_resp-reg_receiver"/>
</dbReference>
<feature type="modified residue" description="4-aspartylphosphate" evidence="3">
    <location>
        <position position="55"/>
    </location>
</feature>
<dbReference type="SUPFAM" id="SSF46894">
    <property type="entry name" value="C-terminal effector domain of the bipartite response regulators"/>
    <property type="match status" value="1"/>
</dbReference>
<keyword evidence="8" id="KW-1185">Reference proteome</keyword>
<dbReference type="PROSITE" id="PS50110">
    <property type="entry name" value="RESPONSE_REGULATORY"/>
    <property type="match status" value="1"/>
</dbReference>
<keyword evidence="2" id="KW-0238">DNA-binding</keyword>
<dbReference type="InterPro" id="IPR058245">
    <property type="entry name" value="NreC/VraR/RcsB-like_REC"/>
</dbReference>
<evidence type="ECO:0000256" key="2">
    <source>
        <dbReference type="ARBA" id="ARBA00023125"/>
    </source>
</evidence>
<dbReference type="Pfam" id="PF00072">
    <property type="entry name" value="Response_reg"/>
    <property type="match status" value="1"/>
</dbReference>
<dbReference type="PANTHER" id="PTHR43214:SF43">
    <property type="entry name" value="TWO-COMPONENT RESPONSE REGULATOR"/>
    <property type="match status" value="1"/>
</dbReference>
<comment type="caution">
    <text evidence="7">The sequence shown here is derived from an EMBL/GenBank/DDBJ whole genome shotgun (WGS) entry which is preliminary data.</text>
</comment>
<dbReference type="Proteomes" id="UP000023067">
    <property type="component" value="Unassembled WGS sequence"/>
</dbReference>
<dbReference type="InterPro" id="IPR000792">
    <property type="entry name" value="Tscrpt_reg_LuxR_C"/>
</dbReference>
<reference evidence="7 8" key="1">
    <citation type="submission" date="2014-02" db="EMBL/GenBank/DDBJ databases">
        <title>Genome sequence of Brachybacterium phenoliresistens strain W13A50.</title>
        <authorList>
            <person name="Wang X."/>
        </authorList>
    </citation>
    <scope>NUCLEOTIDE SEQUENCE [LARGE SCALE GENOMIC DNA]</scope>
    <source>
        <strain evidence="7 8">W13A50</strain>
    </source>
</reference>
<gene>
    <name evidence="7" type="ORF">BF93_17840</name>
</gene>
<dbReference type="Pfam" id="PF00196">
    <property type="entry name" value="GerE"/>
    <property type="match status" value="1"/>
</dbReference>
<dbReference type="SUPFAM" id="SSF52172">
    <property type="entry name" value="CheY-like"/>
    <property type="match status" value="1"/>
</dbReference>
<organism evidence="7 8">
    <name type="scientific">Brachybacterium phenoliresistens</name>
    <dbReference type="NCBI Taxonomy" id="396014"/>
    <lineage>
        <taxon>Bacteria</taxon>
        <taxon>Bacillati</taxon>
        <taxon>Actinomycetota</taxon>
        <taxon>Actinomycetes</taxon>
        <taxon>Micrococcales</taxon>
        <taxon>Dermabacteraceae</taxon>
        <taxon>Brachybacterium</taxon>
    </lineage>
</organism>
<dbReference type="GO" id="GO:0000160">
    <property type="term" value="P:phosphorelay signal transduction system"/>
    <property type="evidence" value="ECO:0007669"/>
    <property type="project" value="InterPro"/>
</dbReference>
<dbReference type="CDD" id="cd06170">
    <property type="entry name" value="LuxR_C_like"/>
    <property type="match status" value="1"/>
</dbReference>
<feature type="domain" description="HTH luxR-type" evidence="5">
    <location>
        <begin position="198"/>
        <end position="263"/>
    </location>
</feature>
<dbReference type="STRING" id="396014.BF93_17840"/>
<feature type="compositionally biased region" description="Low complexity" evidence="4">
    <location>
        <begin position="173"/>
        <end position="188"/>
    </location>
</feature>
<keyword evidence="1 3" id="KW-0597">Phosphoprotein</keyword>
<dbReference type="PATRIC" id="fig|396014.3.peg.1905"/>
<dbReference type="InterPro" id="IPR011006">
    <property type="entry name" value="CheY-like_superfamily"/>
</dbReference>